<dbReference type="NCBIfam" id="TIGR02478">
    <property type="entry name" value="6PF1K_euk"/>
    <property type="match status" value="1"/>
</dbReference>
<feature type="compositionally biased region" description="Basic residues" evidence="16">
    <location>
        <begin position="1"/>
        <end position="11"/>
    </location>
</feature>
<evidence type="ECO:0000313" key="19">
    <source>
        <dbReference type="Proteomes" id="UP001174909"/>
    </source>
</evidence>
<evidence type="ECO:0000259" key="17">
    <source>
        <dbReference type="Pfam" id="PF00365"/>
    </source>
</evidence>
<evidence type="ECO:0000256" key="7">
    <source>
        <dbReference type="ARBA" id="ARBA00022679"/>
    </source>
</evidence>
<evidence type="ECO:0000256" key="8">
    <source>
        <dbReference type="ARBA" id="ARBA00022723"/>
    </source>
</evidence>
<dbReference type="GO" id="GO:0003872">
    <property type="term" value="F:6-phosphofructokinase activity"/>
    <property type="evidence" value="ECO:0007669"/>
    <property type="project" value="UniProtKB-EC"/>
</dbReference>
<comment type="subcellular location">
    <subcellularLocation>
        <location evidence="2">Cytoplasm</location>
    </subcellularLocation>
</comment>
<dbReference type="GO" id="GO:0048029">
    <property type="term" value="F:monosaccharide binding"/>
    <property type="evidence" value="ECO:0007669"/>
    <property type="project" value="TreeGrafter"/>
</dbReference>
<dbReference type="GO" id="GO:0061621">
    <property type="term" value="P:canonical glycolysis"/>
    <property type="evidence" value="ECO:0007669"/>
    <property type="project" value="TreeGrafter"/>
</dbReference>
<comment type="pathway">
    <text evidence="3 15">Carbohydrate degradation; glycolysis; D-glyceraldehyde 3-phosphate and glycerone phosphate from D-glucose: step 3/4.</text>
</comment>
<dbReference type="GO" id="GO:0070095">
    <property type="term" value="F:fructose-6-phosphate binding"/>
    <property type="evidence" value="ECO:0007669"/>
    <property type="project" value="TreeGrafter"/>
</dbReference>
<evidence type="ECO:0000256" key="13">
    <source>
        <dbReference type="ARBA" id="ARBA00023152"/>
    </source>
</evidence>
<dbReference type="InterPro" id="IPR035966">
    <property type="entry name" value="PKF_sf"/>
</dbReference>
<comment type="similarity">
    <text evidence="15">Belongs to the phosphofructokinase type A (PFKA) family. ATP-dependent PFK group I subfamily. Eukaryotic two domain clade "E" sub-subfamily.</text>
</comment>
<evidence type="ECO:0000256" key="15">
    <source>
        <dbReference type="PIRNR" id="PIRNR000533"/>
    </source>
</evidence>
<evidence type="ECO:0000256" key="5">
    <source>
        <dbReference type="ARBA" id="ARBA00022490"/>
    </source>
</evidence>
<dbReference type="Proteomes" id="UP001174909">
    <property type="component" value="Unassembled WGS sequence"/>
</dbReference>
<proteinExistence type="inferred from homology"/>
<feature type="domain" description="Phosphofructokinase" evidence="17">
    <location>
        <begin position="451"/>
        <end position="737"/>
    </location>
</feature>
<dbReference type="PANTHER" id="PTHR13697">
    <property type="entry name" value="PHOSPHOFRUCTOKINASE"/>
    <property type="match status" value="1"/>
</dbReference>
<dbReference type="PROSITE" id="PS00433">
    <property type="entry name" value="PHOSPHOFRUCTOKINASE"/>
    <property type="match status" value="1"/>
</dbReference>
<evidence type="ECO:0000256" key="4">
    <source>
        <dbReference type="ARBA" id="ARBA00012055"/>
    </source>
</evidence>
<dbReference type="FunFam" id="3.40.50.460:FF:000003">
    <property type="entry name" value="ATP-dependent 6-phosphofructokinase"/>
    <property type="match status" value="1"/>
</dbReference>
<dbReference type="InterPro" id="IPR015912">
    <property type="entry name" value="Phosphofructokinase_CS"/>
</dbReference>
<feature type="domain" description="Phosphofructokinase" evidence="17">
    <location>
        <begin position="58"/>
        <end position="363"/>
    </location>
</feature>
<dbReference type="EMBL" id="CASHTH010001844">
    <property type="protein sequence ID" value="CAI8020741.1"/>
    <property type="molecule type" value="Genomic_DNA"/>
</dbReference>
<sequence>MEVLPLRKRTRLPSEKEPQTSLLSPEDMAHQTKAVRLSFGTALSEDVDMAVDGVGKSVAVLTSGGDSQGMNSALRAIVRLSLHRGMRVYAVHEGYQGLVDGGEKGMEECSWNSVSNILHKGGTAIGTARCRDFREREGRLRAASNLVKRSIGNLVVIGGDGSLTGASVFKEEWMGLLAELQQEQRITAEEAAKCRFLNIVGLVGSIDNDMCGTDMTIGTDSALHRIIEAVDCLTSTAASHQRSFVLEVMGRHCGYLAQMAAIAGRADWVLIPEKPPEPGWEDVMCQKMQTCCGLGERLSIVIVSEGAVDKENKPITSQYVKKVIETKLGHDTRITVLGHVQRGGKPSAYDRLIACRMGAAAVLVLLQATGEIPPTMIGVQGNYICRIPLMECVEATRNVNRAMQECNFKRAQALRGSSFLRNITVSRRISSCGPRGCGSNPSLNESGNSYRVAIMNVGSPAAGMNSTVRAFVRLMTYSGHTVLGIEEGFEGLLLDRVREMEWHDVSEWASAGGSFLGTNRTSPNEETLPTIAEKVTKHGIQGLLIVGGFDGFESLVTLQKRRSEYPAFQIPLLGIAATVSNNVPGTDCSLGSDTALNTIVSMCDVLRQSANASRKRVFVVQTMGGYCGYLATMAGLAAGADTAYIFEDNFTISDMHKDVARLVGKFKADGIQRGIITRSERCSVNFTSEFMCQLLAEEGRGMFVTESNILGHLQQGDKPSPYDRILGTKYAAHAVDFFMEQMEKLLRTGGGGGGISRAMDPQSACMVGIRGTSMVTTPIQDLIEETDFAHRMPKQQWWMSLRALLHVLARDRNHVFLGEQHLRSINNQSTSDF</sequence>
<dbReference type="PRINTS" id="PR00476">
    <property type="entry name" value="PHFRCTKINASE"/>
</dbReference>
<dbReference type="GO" id="GO:0006002">
    <property type="term" value="P:fructose 6-phosphate metabolic process"/>
    <property type="evidence" value="ECO:0007669"/>
    <property type="project" value="InterPro"/>
</dbReference>
<dbReference type="InterPro" id="IPR022953">
    <property type="entry name" value="ATP_PFK"/>
</dbReference>
<evidence type="ECO:0000256" key="1">
    <source>
        <dbReference type="ARBA" id="ARBA00001946"/>
    </source>
</evidence>
<dbReference type="FunFam" id="3.40.50.460:FF:000008">
    <property type="entry name" value="ATP-dependent 6-phosphofructokinase"/>
    <property type="match status" value="1"/>
</dbReference>
<evidence type="ECO:0000256" key="12">
    <source>
        <dbReference type="ARBA" id="ARBA00022842"/>
    </source>
</evidence>
<dbReference type="InterPro" id="IPR000023">
    <property type="entry name" value="Phosphofructokinase_dom"/>
</dbReference>
<dbReference type="InterPro" id="IPR009161">
    <property type="entry name" value="6-Pfructokinase_euk"/>
</dbReference>
<dbReference type="AlphaFoldDB" id="A0AA35WKS6"/>
<evidence type="ECO:0000313" key="18">
    <source>
        <dbReference type="EMBL" id="CAI8020741.1"/>
    </source>
</evidence>
<dbReference type="GO" id="GO:0030388">
    <property type="term" value="P:fructose 1,6-bisphosphate metabolic process"/>
    <property type="evidence" value="ECO:0007669"/>
    <property type="project" value="TreeGrafter"/>
</dbReference>
<keyword evidence="5" id="KW-0963">Cytoplasm</keyword>
<comment type="catalytic activity">
    <reaction evidence="14 15">
        <text>beta-D-fructose 6-phosphate + ATP = beta-D-fructose 1,6-bisphosphate + ADP + H(+)</text>
        <dbReference type="Rhea" id="RHEA:16109"/>
        <dbReference type="ChEBI" id="CHEBI:15378"/>
        <dbReference type="ChEBI" id="CHEBI:30616"/>
        <dbReference type="ChEBI" id="CHEBI:32966"/>
        <dbReference type="ChEBI" id="CHEBI:57634"/>
        <dbReference type="ChEBI" id="CHEBI:456216"/>
        <dbReference type="EC" id="2.7.1.11"/>
    </reaction>
</comment>
<gene>
    <name evidence="18" type="ORF">GBAR_LOCUS12379</name>
</gene>
<evidence type="ECO:0000256" key="2">
    <source>
        <dbReference type="ARBA" id="ARBA00004496"/>
    </source>
</evidence>
<evidence type="ECO:0000256" key="11">
    <source>
        <dbReference type="ARBA" id="ARBA00022840"/>
    </source>
</evidence>
<keyword evidence="7 15" id="KW-0808">Transferase</keyword>
<keyword evidence="13 15" id="KW-0324">Glycolysis</keyword>
<keyword evidence="6" id="KW-0021">Allosteric enzyme</keyword>
<keyword evidence="12" id="KW-0460">Magnesium</keyword>
<dbReference type="GO" id="GO:0005524">
    <property type="term" value="F:ATP binding"/>
    <property type="evidence" value="ECO:0007669"/>
    <property type="project" value="UniProtKB-KW"/>
</dbReference>
<evidence type="ECO:0000256" key="14">
    <source>
        <dbReference type="ARBA" id="ARBA00048070"/>
    </source>
</evidence>
<protein>
    <recommendedName>
        <fullName evidence="4 15">6-phosphofructokinase</fullName>
        <ecNumber evidence="4 15">2.7.1.11</ecNumber>
    </recommendedName>
    <alternativeName>
        <fullName evidence="15">Phosphohexokinase</fullName>
    </alternativeName>
</protein>
<evidence type="ECO:0000256" key="16">
    <source>
        <dbReference type="SAM" id="MobiDB-lite"/>
    </source>
</evidence>
<comment type="caution">
    <text evidence="18">The sequence shown here is derived from an EMBL/GenBank/DDBJ whole genome shotgun (WGS) entry which is preliminary data.</text>
</comment>
<keyword evidence="10 15" id="KW-0418">Kinase</keyword>
<comment type="cofactor">
    <cofactor evidence="1">
        <name>Mg(2+)</name>
        <dbReference type="ChEBI" id="CHEBI:18420"/>
    </cofactor>
</comment>
<dbReference type="Gene3D" id="3.40.50.450">
    <property type="match status" value="2"/>
</dbReference>
<accession>A0AA35WKS6</accession>
<dbReference type="SUPFAM" id="SSF53784">
    <property type="entry name" value="Phosphofructokinase"/>
    <property type="match status" value="2"/>
</dbReference>
<keyword evidence="19" id="KW-1185">Reference proteome</keyword>
<dbReference type="GO" id="GO:0005945">
    <property type="term" value="C:6-phosphofructokinase complex"/>
    <property type="evidence" value="ECO:0007669"/>
    <property type="project" value="UniProtKB-ARBA"/>
</dbReference>
<keyword evidence="9 15" id="KW-0547">Nucleotide-binding</keyword>
<organism evidence="18 19">
    <name type="scientific">Geodia barretti</name>
    <name type="common">Barrett's horny sponge</name>
    <dbReference type="NCBI Taxonomy" id="519541"/>
    <lineage>
        <taxon>Eukaryota</taxon>
        <taxon>Metazoa</taxon>
        <taxon>Porifera</taxon>
        <taxon>Demospongiae</taxon>
        <taxon>Heteroscleromorpha</taxon>
        <taxon>Tetractinellida</taxon>
        <taxon>Astrophorina</taxon>
        <taxon>Geodiidae</taxon>
        <taxon>Geodia</taxon>
    </lineage>
</organism>
<evidence type="ECO:0000256" key="10">
    <source>
        <dbReference type="ARBA" id="ARBA00022777"/>
    </source>
</evidence>
<dbReference type="PIRSF" id="PIRSF000533">
    <property type="entry name" value="ATP_PFK_euk"/>
    <property type="match status" value="1"/>
</dbReference>
<evidence type="ECO:0000256" key="9">
    <source>
        <dbReference type="ARBA" id="ARBA00022741"/>
    </source>
</evidence>
<evidence type="ECO:0000256" key="3">
    <source>
        <dbReference type="ARBA" id="ARBA00004679"/>
    </source>
</evidence>
<dbReference type="GO" id="GO:0046872">
    <property type="term" value="F:metal ion binding"/>
    <property type="evidence" value="ECO:0007669"/>
    <property type="project" value="UniProtKB-KW"/>
</dbReference>
<dbReference type="PANTHER" id="PTHR13697:SF4">
    <property type="entry name" value="ATP-DEPENDENT 6-PHOSPHOFRUCTOKINASE"/>
    <property type="match status" value="1"/>
</dbReference>
<dbReference type="Pfam" id="PF00365">
    <property type="entry name" value="PFK"/>
    <property type="match status" value="2"/>
</dbReference>
<evidence type="ECO:0000256" key="6">
    <source>
        <dbReference type="ARBA" id="ARBA00022533"/>
    </source>
</evidence>
<dbReference type="GO" id="GO:0042802">
    <property type="term" value="F:identical protein binding"/>
    <property type="evidence" value="ECO:0007669"/>
    <property type="project" value="TreeGrafter"/>
</dbReference>
<name>A0AA35WKS6_GEOBA</name>
<dbReference type="EC" id="2.7.1.11" evidence="4 15"/>
<feature type="region of interest" description="Disordered" evidence="16">
    <location>
        <begin position="1"/>
        <end position="24"/>
    </location>
</feature>
<dbReference type="Gene3D" id="3.40.50.460">
    <property type="entry name" value="Phosphofructokinase domain"/>
    <property type="match status" value="2"/>
</dbReference>
<keyword evidence="11 15" id="KW-0067">ATP-binding</keyword>
<reference evidence="18" key="1">
    <citation type="submission" date="2023-03" db="EMBL/GenBank/DDBJ databases">
        <authorList>
            <person name="Steffen K."/>
            <person name="Cardenas P."/>
        </authorList>
    </citation>
    <scope>NUCLEOTIDE SEQUENCE</scope>
</reference>
<dbReference type="GO" id="GO:0016208">
    <property type="term" value="F:AMP binding"/>
    <property type="evidence" value="ECO:0007669"/>
    <property type="project" value="TreeGrafter"/>
</dbReference>
<keyword evidence="8" id="KW-0479">Metal-binding</keyword>